<evidence type="ECO:0000313" key="11">
    <source>
        <dbReference type="Proteomes" id="UP000231632"/>
    </source>
</evidence>
<keyword evidence="7" id="KW-0413">Isomerase</keyword>
<keyword evidence="11" id="KW-1185">Reference proteome</keyword>
<proteinExistence type="predicted"/>
<dbReference type="STRING" id="1921010.MMIC_P0855"/>
<dbReference type="Proteomes" id="UP000231632">
    <property type="component" value="Unassembled WGS sequence"/>
</dbReference>
<dbReference type="InterPro" id="IPR017825">
    <property type="entry name" value="Lycopene_cyclase_dom"/>
</dbReference>
<evidence type="ECO:0000313" key="10">
    <source>
        <dbReference type="EMBL" id="GAV19897.1"/>
    </source>
</evidence>
<dbReference type="GO" id="GO:0016872">
    <property type="term" value="F:intramolecular lyase activity"/>
    <property type="evidence" value="ECO:0007669"/>
    <property type="project" value="InterPro"/>
</dbReference>
<feature type="transmembrane region" description="Helical" evidence="8">
    <location>
        <begin position="6"/>
        <end position="23"/>
    </location>
</feature>
<feature type="transmembrane region" description="Helical" evidence="8">
    <location>
        <begin position="103"/>
        <end position="121"/>
    </location>
</feature>
<sequence length="231" mass="26406">MYEYSYLYATLSVGIFWGFFFLIRPDLRPTMLIISFLFGIGGLLSEFVYAGDWWDPVTLTGTTVGIEDFLFGFFFSGSVAVCYEVIFIRGYEKREHTPKWPVRFRYIALITCTVFFGSTLVFMLHSFVATVLAFGICIVLILSLRKDLINNAVTGSLFSCIMAFTFFGVPEWINSGWVKATWSFHNLSGIFVLHVPLEDFIWFAMAGAFIAPLHKFWKNNRSIALSEQKNS</sequence>
<comment type="subcellular location">
    <subcellularLocation>
        <location evidence="1">Membrane</location>
        <topology evidence="1">Multi-pass membrane protein</topology>
    </subcellularLocation>
</comment>
<comment type="caution">
    <text evidence="10">The sequence shown here is derived from an EMBL/GenBank/DDBJ whole genome shotgun (WGS) entry which is preliminary data.</text>
</comment>
<protein>
    <recommendedName>
        <fullName evidence="9">Lycopene cyclase domain-containing protein</fullName>
    </recommendedName>
</protein>
<feature type="transmembrane region" description="Helical" evidence="8">
    <location>
        <begin position="30"/>
        <end position="49"/>
    </location>
</feature>
<dbReference type="Pfam" id="PF18916">
    <property type="entry name" value="Lycopene_cyc"/>
    <property type="match status" value="1"/>
</dbReference>
<evidence type="ECO:0000256" key="5">
    <source>
        <dbReference type="ARBA" id="ARBA00022989"/>
    </source>
</evidence>
<evidence type="ECO:0000256" key="6">
    <source>
        <dbReference type="ARBA" id="ARBA00023136"/>
    </source>
</evidence>
<dbReference type="EMBL" id="BDFD01000005">
    <property type="protein sequence ID" value="GAV19897.1"/>
    <property type="molecule type" value="Genomic_DNA"/>
</dbReference>
<name>A0A1L8CLV2_9PROT</name>
<keyword evidence="3 8" id="KW-0812">Transmembrane</keyword>
<evidence type="ECO:0000256" key="3">
    <source>
        <dbReference type="ARBA" id="ARBA00022692"/>
    </source>
</evidence>
<accession>A0A1L8CLV2</accession>
<organism evidence="10 11">
    <name type="scientific">Mariprofundus micogutta</name>
    <dbReference type="NCBI Taxonomy" id="1921010"/>
    <lineage>
        <taxon>Bacteria</taxon>
        <taxon>Pseudomonadati</taxon>
        <taxon>Pseudomonadota</taxon>
        <taxon>Candidatius Mariprofundia</taxon>
        <taxon>Mariprofundales</taxon>
        <taxon>Mariprofundaceae</taxon>
        <taxon>Mariprofundus</taxon>
    </lineage>
</organism>
<evidence type="ECO:0000256" key="8">
    <source>
        <dbReference type="SAM" id="Phobius"/>
    </source>
</evidence>
<feature type="domain" description="Lycopene cyclase" evidence="9">
    <location>
        <begin position="127"/>
        <end position="216"/>
    </location>
</feature>
<evidence type="ECO:0000256" key="1">
    <source>
        <dbReference type="ARBA" id="ARBA00004141"/>
    </source>
</evidence>
<evidence type="ECO:0000256" key="4">
    <source>
        <dbReference type="ARBA" id="ARBA00022746"/>
    </source>
</evidence>
<reference evidence="10 11" key="1">
    <citation type="journal article" date="2017" name="Arch. Microbiol.">
        <title>Mariprofundus micogutta sp. nov., a novel iron-oxidizing zetaproteobacterium isolated from a deep-sea hydrothermal field at the Bayonnaise knoll of the Izu-Ogasawara arc, and a description of Mariprofundales ord. nov. and Zetaproteobacteria classis nov.</title>
        <authorList>
            <person name="Makita H."/>
            <person name="Tanaka E."/>
            <person name="Mitsunobu S."/>
            <person name="Miyazaki M."/>
            <person name="Nunoura T."/>
            <person name="Uematsu K."/>
            <person name="Takaki Y."/>
            <person name="Nishi S."/>
            <person name="Shimamura S."/>
            <person name="Takai K."/>
        </authorList>
    </citation>
    <scope>NUCLEOTIDE SEQUENCE [LARGE SCALE GENOMIC DNA]</scope>
    <source>
        <strain evidence="10 11">ET2</strain>
    </source>
</reference>
<feature type="transmembrane region" description="Helical" evidence="8">
    <location>
        <begin position="69"/>
        <end position="91"/>
    </location>
</feature>
<dbReference type="GO" id="GO:0045436">
    <property type="term" value="F:lycopene beta cyclase activity"/>
    <property type="evidence" value="ECO:0007669"/>
    <property type="project" value="UniProtKB-ARBA"/>
</dbReference>
<feature type="transmembrane region" description="Helical" evidence="8">
    <location>
        <begin position="189"/>
        <end position="211"/>
    </location>
</feature>
<keyword evidence="5 8" id="KW-1133">Transmembrane helix</keyword>
<feature type="transmembrane region" description="Helical" evidence="8">
    <location>
        <begin position="151"/>
        <end position="169"/>
    </location>
</feature>
<dbReference type="GO" id="GO:0016020">
    <property type="term" value="C:membrane"/>
    <property type="evidence" value="ECO:0007669"/>
    <property type="project" value="UniProtKB-SubCell"/>
</dbReference>
<dbReference type="OrthoDB" id="820814at2"/>
<evidence type="ECO:0000256" key="2">
    <source>
        <dbReference type="ARBA" id="ARBA00004829"/>
    </source>
</evidence>
<evidence type="ECO:0000256" key="7">
    <source>
        <dbReference type="ARBA" id="ARBA00023235"/>
    </source>
</evidence>
<dbReference type="GO" id="GO:0016117">
    <property type="term" value="P:carotenoid biosynthetic process"/>
    <property type="evidence" value="ECO:0007669"/>
    <property type="project" value="UniProtKB-KW"/>
</dbReference>
<dbReference type="RefSeq" id="WP_072659225.1">
    <property type="nucleotide sequence ID" value="NZ_BDFD01000005.1"/>
</dbReference>
<gene>
    <name evidence="10" type="ORF">MMIC_P0855</name>
</gene>
<dbReference type="AlphaFoldDB" id="A0A1L8CLV2"/>
<keyword evidence="6 8" id="KW-0472">Membrane</keyword>
<evidence type="ECO:0000259" key="9">
    <source>
        <dbReference type="Pfam" id="PF18916"/>
    </source>
</evidence>
<keyword evidence="4" id="KW-0125">Carotenoid biosynthesis</keyword>
<comment type="pathway">
    <text evidence="2">Carotenoid biosynthesis.</text>
</comment>
<feature type="transmembrane region" description="Helical" evidence="8">
    <location>
        <begin position="127"/>
        <end position="144"/>
    </location>
</feature>